<feature type="region of interest" description="Disordered" evidence="1">
    <location>
        <begin position="60"/>
        <end position="120"/>
    </location>
</feature>
<dbReference type="KEGG" id="vcn:VOLCADRAFT_117221"/>
<dbReference type="EMBL" id="GL378335">
    <property type="protein sequence ID" value="EFJ49427.1"/>
    <property type="molecule type" value="Genomic_DNA"/>
</dbReference>
<dbReference type="PANTHER" id="PTHR31596:SF1">
    <property type="entry name" value="T-CELL ACTIVATION INHIBITOR, MITOCHONDRIAL"/>
    <property type="match status" value="1"/>
</dbReference>
<evidence type="ECO:0000313" key="6">
    <source>
        <dbReference type="Proteomes" id="UP000001058"/>
    </source>
</evidence>
<dbReference type="InterPro" id="IPR027989">
    <property type="entry name" value="DUF4461"/>
</dbReference>
<evidence type="ECO:0000259" key="3">
    <source>
        <dbReference type="Pfam" id="PF14687"/>
    </source>
</evidence>
<evidence type="ECO:0000256" key="2">
    <source>
        <dbReference type="SAM" id="SignalP"/>
    </source>
</evidence>
<name>D8TST0_VOLCA</name>
<feature type="compositionally biased region" description="Gly residues" evidence="1">
    <location>
        <begin position="290"/>
        <end position="301"/>
    </location>
</feature>
<feature type="domain" description="DUF4461" evidence="4">
    <location>
        <begin position="315"/>
        <end position="634"/>
    </location>
</feature>
<evidence type="ECO:0000259" key="4">
    <source>
        <dbReference type="Pfam" id="PF14688"/>
    </source>
</evidence>
<sequence>AAAAANILVLFWGPSAIRHTCAHAQHAQWQQQQRRQQRRPFSAGPEWLVGVAAGGQQVYGHGSGSAATTTPGTARGYAHSSSSSSSSTNSSRRGRATDGGGSGGSDGRAGSGDGGGSSRTDVLPLRAALRLLYKQVHPDLFHDQPLAKEENERSFKLLQEYVQLARGGDVRSPAARLPYRFSFYLREPPQPPLQQHVDAAESYTPTAPARPPLRPPPSATRPAAAAAAATSGDGGTASSAAATEVAGLHLVQITLPPPAISPAGAKELAAPTRKALVKLLAACGLATSGRGGGGGGGGAADGGREEDEDDGGPLSLAAFLPEAVEALRQVEAASTSDPAVRVANLRGAMRLRHQVMVSFADKRLPARSQVALLERLARVVDGVAGEVQLQGCHIVIGDRLGLDRLGQLCLPAADPEDATWTSFLTGADLDFVRQQRKNVQALRNLETQVARAVGVAQVFTSYGNLMEPSYRSFLERLAAAAAASGPVGGAAFATDVSLCIMPPLLTGHQGQQPPPPPCRLDDSTPGVVQVASDATADEVYRGVSQLGDRAQAAVQNHRRVETESRQLSDRTRQRLRLRSLTRDPRVSPDHFRRACCFLLDQSAALMPLLEGCSVRIGFANRLAPDGSCYIELAHNCEL</sequence>
<dbReference type="OrthoDB" id="1888383at2759"/>
<dbReference type="GO" id="GO:0005739">
    <property type="term" value="C:mitochondrion"/>
    <property type="evidence" value="ECO:0007669"/>
    <property type="project" value="TreeGrafter"/>
</dbReference>
<evidence type="ECO:0008006" key="7">
    <source>
        <dbReference type="Google" id="ProtNLM"/>
    </source>
</evidence>
<keyword evidence="6" id="KW-1185">Reference proteome</keyword>
<dbReference type="InterPro" id="IPR027986">
    <property type="entry name" value="TCAIM"/>
</dbReference>
<protein>
    <recommendedName>
        <fullName evidence="7">DUF4460 domain-containing protein</fullName>
    </recommendedName>
</protein>
<feature type="compositionally biased region" description="Low complexity" evidence="1">
    <location>
        <begin position="220"/>
        <end position="240"/>
    </location>
</feature>
<dbReference type="Proteomes" id="UP000001058">
    <property type="component" value="Unassembled WGS sequence"/>
</dbReference>
<feature type="non-terminal residue" evidence="5">
    <location>
        <position position="1"/>
    </location>
</feature>
<feature type="signal peptide" evidence="2">
    <location>
        <begin position="1"/>
        <end position="22"/>
    </location>
</feature>
<feature type="region of interest" description="Disordered" evidence="1">
    <location>
        <begin position="290"/>
        <end position="313"/>
    </location>
</feature>
<dbReference type="eggNOG" id="ENOG502S2UG">
    <property type="taxonomic scope" value="Eukaryota"/>
</dbReference>
<dbReference type="RefSeq" id="XP_002949408.1">
    <property type="nucleotide sequence ID" value="XM_002949362.1"/>
</dbReference>
<proteinExistence type="predicted"/>
<evidence type="ECO:0000313" key="5">
    <source>
        <dbReference type="EMBL" id="EFJ49427.1"/>
    </source>
</evidence>
<dbReference type="PANTHER" id="PTHR31596">
    <property type="entry name" value="T-CELL ACTIVATION INHIBITOR, MITOCHONDRIAL"/>
    <property type="match status" value="1"/>
</dbReference>
<feature type="compositionally biased region" description="Low complexity" evidence="1">
    <location>
        <begin position="60"/>
        <end position="91"/>
    </location>
</feature>
<feature type="compositionally biased region" description="Pro residues" evidence="1">
    <location>
        <begin position="208"/>
        <end position="219"/>
    </location>
</feature>
<dbReference type="InterPro" id="IPR028031">
    <property type="entry name" value="DUF4460"/>
</dbReference>
<gene>
    <name evidence="5" type="ORF">VOLCADRAFT_117221</name>
</gene>
<dbReference type="GeneID" id="9618691"/>
<feature type="region of interest" description="Disordered" evidence="1">
    <location>
        <begin position="188"/>
        <end position="240"/>
    </location>
</feature>
<dbReference type="InParanoid" id="D8TST0"/>
<dbReference type="Pfam" id="PF14687">
    <property type="entry name" value="DUF4460"/>
    <property type="match status" value="1"/>
</dbReference>
<keyword evidence="2" id="KW-0732">Signal</keyword>
<feature type="chain" id="PRO_5003123844" description="DUF4460 domain-containing protein" evidence="2">
    <location>
        <begin position="23"/>
        <end position="638"/>
    </location>
</feature>
<dbReference type="AlphaFoldDB" id="D8TST0"/>
<dbReference type="Pfam" id="PF14688">
    <property type="entry name" value="DUF4461"/>
    <property type="match status" value="1"/>
</dbReference>
<accession>D8TST0</accession>
<organism evidence="6">
    <name type="scientific">Volvox carteri f. nagariensis</name>
    <dbReference type="NCBI Taxonomy" id="3068"/>
    <lineage>
        <taxon>Eukaryota</taxon>
        <taxon>Viridiplantae</taxon>
        <taxon>Chlorophyta</taxon>
        <taxon>core chlorophytes</taxon>
        <taxon>Chlorophyceae</taxon>
        <taxon>CS clade</taxon>
        <taxon>Chlamydomonadales</taxon>
        <taxon>Volvocaceae</taxon>
        <taxon>Volvox</taxon>
    </lineage>
</organism>
<feature type="domain" description="DUF4460" evidence="3">
    <location>
        <begin position="125"/>
        <end position="187"/>
    </location>
</feature>
<reference evidence="5 6" key="1">
    <citation type="journal article" date="2010" name="Science">
        <title>Genomic analysis of organismal complexity in the multicellular green alga Volvox carteri.</title>
        <authorList>
            <person name="Prochnik S.E."/>
            <person name="Umen J."/>
            <person name="Nedelcu A.M."/>
            <person name="Hallmann A."/>
            <person name="Miller S.M."/>
            <person name="Nishii I."/>
            <person name="Ferris P."/>
            <person name="Kuo A."/>
            <person name="Mitros T."/>
            <person name="Fritz-Laylin L.K."/>
            <person name="Hellsten U."/>
            <person name="Chapman J."/>
            <person name="Simakov O."/>
            <person name="Rensing S.A."/>
            <person name="Terry A."/>
            <person name="Pangilinan J."/>
            <person name="Kapitonov V."/>
            <person name="Jurka J."/>
            <person name="Salamov A."/>
            <person name="Shapiro H."/>
            <person name="Schmutz J."/>
            <person name="Grimwood J."/>
            <person name="Lindquist E."/>
            <person name="Lucas S."/>
            <person name="Grigoriev I.V."/>
            <person name="Schmitt R."/>
            <person name="Kirk D."/>
            <person name="Rokhsar D.S."/>
        </authorList>
    </citation>
    <scope>NUCLEOTIDE SEQUENCE [LARGE SCALE GENOMIC DNA]</scope>
    <source>
        <strain evidence="6">f. Nagariensis / Eve</strain>
    </source>
</reference>
<feature type="compositionally biased region" description="Gly residues" evidence="1">
    <location>
        <begin position="97"/>
        <end position="117"/>
    </location>
</feature>
<evidence type="ECO:0000256" key="1">
    <source>
        <dbReference type="SAM" id="MobiDB-lite"/>
    </source>
</evidence>